<dbReference type="InterPro" id="IPR016689">
    <property type="entry name" value="ESCRT-2_cplx_Snf8"/>
</dbReference>
<protein>
    <submittedName>
        <fullName evidence="2">RNA polymerase II transcription factor complex subunit</fullName>
    </submittedName>
</protein>
<dbReference type="PANTHER" id="PTHR12806">
    <property type="entry name" value="EAP30 SUBUNIT OF ELL COMPLEX"/>
    <property type="match status" value="1"/>
</dbReference>
<dbReference type="SUPFAM" id="SSF46785">
    <property type="entry name" value="Winged helix' DNA-binding domain"/>
    <property type="match status" value="2"/>
</dbReference>
<dbReference type="InterPro" id="IPR036388">
    <property type="entry name" value="WH-like_DNA-bd_sf"/>
</dbReference>
<dbReference type="Gene3D" id="1.10.10.10">
    <property type="entry name" value="Winged helix-like DNA-binding domain superfamily/Winged helix DNA-binding domain"/>
    <property type="match status" value="2"/>
</dbReference>
<sequence length="309" mass="34105">MDEVKSLERIPDGQSIQEFTDKKIMRRSVGISSLQAQQSQSKAYSSLSSQISQTQVESLRAQMDQFRSNLREFASKHREEIRKDPVFRMHFQRMCSHLSIDPLSGPLHGPSPTSISGLFSSLLPLSDWTYELLTQIVDIAISTRSVNGGLLPLRDLIRRLERIRGLAPNSGGISEEDIKRAVDTMGDHLGGHGWEIVNLSSGGSLSSGEQTKALRSTASVLPSDLSVLISLALGTGGRLIPAQVERELGWTADRVRTGLQSEMVEREGLGWVDDQGEGGKEYWVSGVVQWGESIRSRDILSHKTPRLDS</sequence>
<accession>A0A0F7SFE5</accession>
<dbReference type="AlphaFoldDB" id="A0A0F7SFE5"/>
<dbReference type="Pfam" id="PF04157">
    <property type="entry name" value="EAP30"/>
    <property type="match status" value="1"/>
</dbReference>
<evidence type="ECO:0000256" key="1">
    <source>
        <dbReference type="ARBA" id="ARBA00009834"/>
    </source>
</evidence>
<evidence type="ECO:0000313" key="2">
    <source>
        <dbReference type="EMBL" id="CDZ96985.1"/>
    </source>
</evidence>
<comment type="similarity">
    <text evidence="1">Belongs to the SNF8 family.</text>
</comment>
<dbReference type="InterPro" id="IPR040608">
    <property type="entry name" value="Snf8/Vps36"/>
</dbReference>
<dbReference type="Gene3D" id="6.10.140.180">
    <property type="match status" value="1"/>
</dbReference>
<dbReference type="InterPro" id="IPR036390">
    <property type="entry name" value="WH_DNA-bd_sf"/>
</dbReference>
<dbReference type="GO" id="GO:0043328">
    <property type="term" value="P:protein transport to vacuole involved in ubiquitin-dependent protein catabolic process via the multivesicular body sorting pathway"/>
    <property type="evidence" value="ECO:0007669"/>
    <property type="project" value="TreeGrafter"/>
</dbReference>
<proteinExistence type="inferred from homology"/>
<dbReference type="GO" id="GO:0000814">
    <property type="term" value="C:ESCRT II complex"/>
    <property type="evidence" value="ECO:0007669"/>
    <property type="project" value="InterPro"/>
</dbReference>
<dbReference type="PANTHER" id="PTHR12806:SF0">
    <property type="entry name" value="VACUOLAR-SORTING PROTEIN SNF8"/>
    <property type="match status" value="1"/>
</dbReference>
<name>A0A0F7SFE5_PHARH</name>
<reference evidence="2" key="1">
    <citation type="submission" date="2014-08" db="EMBL/GenBank/DDBJ databases">
        <authorList>
            <person name="Sharma Rahul"/>
            <person name="Thines Marco"/>
        </authorList>
    </citation>
    <scope>NUCLEOTIDE SEQUENCE</scope>
</reference>
<dbReference type="EMBL" id="LN483167">
    <property type="protein sequence ID" value="CDZ96985.1"/>
    <property type="molecule type" value="Genomic_DNA"/>
</dbReference>
<organism evidence="2">
    <name type="scientific">Phaffia rhodozyma</name>
    <name type="common">Yeast</name>
    <name type="synonym">Xanthophyllomyces dendrorhous</name>
    <dbReference type="NCBI Taxonomy" id="264483"/>
    <lineage>
        <taxon>Eukaryota</taxon>
        <taxon>Fungi</taxon>
        <taxon>Dikarya</taxon>
        <taxon>Basidiomycota</taxon>
        <taxon>Agaricomycotina</taxon>
        <taxon>Tremellomycetes</taxon>
        <taxon>Cystofilobasidiales</taxon>
        <taxon>Mrakiaceae</taxon>
        <taxon>Phaffia</taxon>
    </lineage>
</organism>